<evidence type="ECO:0000256" key="1">
    <source>
        <dbReference type="SAM" id="MobiDB-lite"/>
    </source>
</evidence>
<feature type="transmembrane region" description="Helical" evidence="2">
    <location>
        <begin position="683"/>
        <end position="701"/>
    </location>
</feature>
<feature type="signal peptide" evidence="3">
    <location>
        <begin position="1"/>
        <end position="27"/>
    </location>
</feature>
<dbReference type="RefSeq" id="WP_019618101.1">
    <property type="nucleotide sequence ID" value="NZ_JBHUNE010000003.1"/>
</dbReference>
<sequence length="736" mass="75858">MFVAARNVSNRSFARLGSGVLATIALAAGPTLIPAASADASTFAEPVDGAVTAEITTDPLSVDAAATDIAADGTLEVSGTVVITNGTDDALGAGDVQVAVDDEILTTASAHDAWLAATYAPDAPGDDVVVAEVSTGEIAAGESAEVRFATELEVDTTEALQSQLHGIAAQYRVDDEVAEGRATVLLPGETASAPVALTTIVPVTAPLGDNPLLTATELDALTADDGELTQLLDAVEGTDATLAIDPRVLVSIRALGVDAPQNATDWLERLESLENPSFPLEFADANAALLELGGEDAPLTIDSFDFETRKHDFPEPPEPEPDESPTPSASGTATPEATDPASDEPVDPTSVEALTAFDYTRGDLVWPLATTEADVAGLASNATVVLDSAQVDDATDWSAASGTQQRLGDGEALVVSNRLSTLAADALEATSDAERNAAIGKLTAELALLMGDEAATVTITLPRSAPDASAYADLVATLEGAGVAEVTAPPAEATNPADLGEVAAATGGFSDSTLQRFDQLLQQEESGLTLVDLYDNPDDVREQLRVNLFKAISNQVIEAGTFQESVSAYSSFATGALNGITVEPGSEVQLIGHESSVPVFIENTTNRTVTVRVEARATTGHLRVNSSTTVTVEPNSAARAQIPVEAIANGTSGLSITLWAGDAVQLPSTGSFVVNVHADMENIAIVLGFVLVAALIGFGTWRMLRRRRHRESGTVPEPATPDSAAPKPVTPDSPTT</sequence>
<dbReference type="Proteomes" id="UP001597492">
    <property type="component" value="Unassembled WGS sequence"/>
</dbReference>
<reference evidence="5" key="1">
    <citation type="journal article" date="2019" name="Int. J. Syst. Evol. Microbiol.">
        <title>The Global Catalogue of Microorganisms (GCM) 10K type strain sequencing project: providing services to taxonomists for standard genome sequencing and annotation.</title>
        <authorList>
            <consortium name="The Broad Institute Genomics Platform"/>
            <consortium name="The Broad Institute Genome Sequencing Center for Infectious Disease"/>
            <person name="Wu L."/>
            <person name="Ma J."/>
        </authorList>
    </citation>
    <scope>NUCLEOTIDE SEQUENCE [LARGE SCALE GENOMIC DNA]</scope>
    <source>
        <strain evidence="5">TISTR 1514</strain>
    </source>
</reference>
<feature type="region of interest" description="Disordered" evidence="1">
    <location>
        <begin position="709"/>
        <end position="736"/>
    </location>
</feature>
<keyword evidence="2" id="KW-0472">Membrane</keyword>
<dbReference type="EMBL" id="JBHUNE010000003">
    <property type="protein sequence ID" value="MFD2757556.1"/>
    <property type="molecule type" value="Genomic_DNA"/>
</dbReference>
<accession>A0ABW5UVH0</accession>
<gene>
    <name evidence="4" type="ORF">ACFSW7_04080</name>
</gene>
<keyword evidence="5" id="KW-1185">Reference proteome</keyword>
<dbReference type="InterPro" id="IPR046112">
    <property type="entry name" value="DUF6049"/>
</dbReference>
<proteinExistence type="predicted"/>
<comment type="caution">
    <text evidence="4">The sequence shown here is derived from an EMBL/GenBank/DDBJ whole genome shotgun (WGS) entry which is preliminary data.</text>
</comment>
<keyword evidence="2" id="KW-1133">Transmembrane helix</keyword>
<organism evidence="4 5">
    <name type="scientific">Gulosibacter faecalis</name>
    <dbReference type="NCBI Taxonomy" id="272240"/>
    <lineage>
        <taxon>Bacteria</taxon>
        <taxon>Bacillati</taxon>
        <taxon>Actinomycetota</taxon>
        <taxon>Actinomycetes</taxon>
        <taxon>Micrococcales</taxon>
        <taxon>Microbacteriaceae</taxon>
        <taxon>Gulosibacter</taxon>
    </lineage>
</organism>
<protein>
    <submittedName>
        <fullName evidence="4">DUF6049 family protein</fullName>
    </submittedName>
</protein>
<name>A0ABW5UVH0_9MICO</name>
<feature type="chain" id="PRO_5045104777" evidence="3">
    <location>
        <begin position="28"/>
        <end position="736"/>
    </location>
</feature>
<evidence type="ECO:0000313" key="5">
    <source>
        <dbReference type="Proteomes" id="UP001597492"/>
    </source>
</evidence>
<feature type="region of interest" description="Disordered" evidence="1">
    <location>
        <begin position="308"/>
        <end position="348"/>
    </location>
</feature>
<evidence type="ECO:0000256" key="3">
    <source>
        <dbReference type="SAM" id="SignalP"/>
    </source>
</evidence>
<dbReference type="Pfam" id="PF19516">
    <property type="entry name" value="DUF6049"/>
    <property type="match status" value="1"/>
</dbReference>
<evidence type="ECO:0000256" key="2">
    <source>
        <dbReference type="SAM" id="Phobius"/>
    </source>
</evidence>
<keyword evidence="2" id="KW-0812">Transmembrane</keyword>
<evidence type="ECO:0000313" key="4">
    <source>
        <dbReference type="EMBL" id="MFD2757556.1"/>
    </source>
</evidence>
<keyword evidence="3" id="KW-0732">Signal</keyword>